<protein>
    <recommendedName>
        <fullName evidence="9">Zn(2)-C6 fungal-type domain-containing protein</fullName>
    </recommendedName>
</protein>
<evidence type="ECO:0000256" key="2">
    <source>
        <dbReference type="ARBA" id="ARBA00022723"/>
    </source>
</evidence>
<organism evidence="10 11">
    <name type="scientific">Amorphotheca resinae ATCC 22711</name>
    <dbReference type="NCBI Taxonomy" id="857342"/>
    <lineage>
        <taxon>Eukaryota</taxon>
        <taxon>Fungi</taxon>
        <taxon>Dikarya</taxon>
        <taxon>Ascomycota</taxon>
        <taxon>Pezizomycotina</taxon>
        <taxon>Leotiomycetes</taxon>
        <taxon>Helotiales</taxon>
        <taxon>Amorphothecaceae</taxon>
        <taxon>Amorphotheca</taxon>
    </lineage>
</organism>
<dbReference type="InterPro" id="IPR001138">
    <property type="entry name" value="Zn2Cys6_DnaBD"/>
</dbReference>
<dbReference type="Pfam" id="PF00172">
    <property type="entry name" value="Zn_clus"/>
    <property type="match status" value="1"/>
</dbReference>
<feature type="compositionally biased region" description="Polar residues" evidence="8">
    <location>
        <begin position="94"/>
        <end position="109"/>
    </location>
</feature>
<dbReference type="Pfam" id="PF04082">
    <property type="entry name" value="Fungal_trans"/>
    <property type="match status" value="1"/>
</dbReference>
<evidence type="ECO:0000256" key="3">
    <source>
        <dbReference type="ARBA" id="ARBA00022833"/>
    </source>
</evidence>
<dbReference type="GO" id="GO:0000981">
    <property type="term" value="F:DNA-binding transcription factor activity, RNA polymerase II-specific"/>
    <property type="evidence" value="ECO:0007669"/>
    <property type="project" value="InterPro"/>
</dbReference>
<evidence type="ECO:0000256" key="6">
    <source>
        <dbReference type="ARBA" id="ARBA00023163"/>
    </source>
</evidence>
<keyword evidence="5" id="KW-0238">DNA-binding</keyword>
<dbReference type="Proteomes" id="UP000241818">
    <property type="component" value="Unassembled WGS sequence"/>
</dbReference>
<dbReference type="PROSITE" id="PS50048">
    <property type="entry name" value="ZN2_CY6_FUNGAL_2"/>
    <property type="match status" value="1"/>
</dbReference>
<keyword evidence="6" id="KW-0804">Transcription</keyword>
<sequence>MDDSDMSSIRPRKRVSQACVPCSRRKTKCDGGLPACGQCRQRGVQDCTYSVSKRNKRERRTTSSLQDTVSGPVQRGSPSIRSTPPNHDLENHNAAMSSRSQNHETYSNNLGNYSPAPIGIRTVPNRTAPTALPEIPRDISARLFKAYFDTIHPIWPLLYKPVYDMLDHQRLLDTIPQQLLYAIYSIAACVQPVDDLSNKRVPDRLLPPPSLLFQAALLALGNDHTGNGFHPLKFLKPSIEACQALTILALQQHGVAESESAALLCSLAAGMAIELRLHREVKSDSASIDNQVRSRLWWNIFVLEKMMACELARPVLLRAEETDTSYPSASESDEYQLLSLTTSSQSGPVSVKTHTISGFHTTVQLTKIMEKVLREIYSVAGRAIVRENLKAGEEARMRLWQELKDYHLMLDSSPLKLDMNSTAPAPPVTITNMVWMWCITILLHRPFIPHWVKSGASSCPLQLCVMAAKNICSILERYSNNLPMLSCDMIFPIFTSASTLSYSVEHAGGEDPEARRLIQLCVRWLAILGKSWKNAGIFQETLSKDLRQPLGNGNHQADSRNSRSYNYGEPGASWQSQTEAAYQAEASGKSLISADDWAFLENLGDPADEFYTIDVSFRELLHKQFDIERTS</sequence>
<name>A0A2T3BFW3_AMORE</name>
<proteinExistence type="predicted"/>
<evidence type="ECO:0000256" key="4">
    <source>
        <dbReference type="ARBA" id="ARBA00023015"/>
    </source>
</evidence>
<dbReference type="SUPFAM" id="SSF57701">
    <property type="entry name" value="Zn2/Cys6 DNA-binding domain"/>
    <property type="match status" value="1"/>
</dbReference>
<keyword evidence="7" id="KW-0539">Nucleus</keyword>
<reference evidence="10 11" key="1">
    <citation type="journal article" date="2018" name="New Phytol.">
        <title>Comparative genomics and transcriptomics depict ericoid mycorrhizal fungi as versatile saprotrophs and plant mutualists.</title>
        <authorList>
            <person name="Martino E."/>
            <person name="Morin E."/>
            <person name="Grelet G.A."/>
            <person name="Kuo A."/>
            <person name="Kohler A."/>
            <person name="Daghino S."/>
            <person name="Barry K.W."/>
            <person name="Cichocki N."/>
            <person name="Clum A."/>
            <person name="Dockter R.B."/>
            <person name="Hainaut M."/>
            <person name="Kuo R.C."/>
            <person name="LaButti K."/>
            <person name="Lindahl B.D."/>
            <person name="Lindquist E.A."/>
            <person name="Lipzen A."/>
            <person name="Khouja H.R."/>
            <person name="Magnuson J."/>
            <person name="Murat C."/>
            <person name="Ohm R.A."/>
            <person name="Singer S.W."/>
            <person name="Spatafora J.W."/>
            <person name="Wang M."/>
            <person name="Veneault-Fourrey C."/>
            <person name="Henrissat B."/>
            <person name="Grigoriev I.V."/>
            <person name="Martin F.M."/>
            <person name="Perotto S."/>
        </authorList>
    </citation>
    <scope>NUCLEOTIDE SEQUENCE [LARGE SCALE GENOMIC DNA]</scope>
    <source>
        <strain evidence="10 11">ATCC 22711</strain>
    </source>
</reference>
<dbReference type="InterPro" id="IPR036864">
    <property type="entry name" value="Zn2-C6_fun-type_DNA-bd_sf"/>
</dbReference>
<dbReference type="InterPro" id="IPR007219">
    <property type="entry name" value="XnlR_reg_dom"/>
</dbReference>
<dbReference type="GO" id="GO:0008270">
    <property type="term" value="F:zinc ion binding"/>
    <property type="evidence" value="ECO:0007669"/>
    <property type="project" value="InterPro"/>
</dbReference>
<dbReference type="SMART" id="SM00906">
    <property type="entry name" value="Fungal_trans"/>
    <property type="match status" value="1"/>
</dbReference>
<evidence type="ECO:0000256" key="5">
    <source>
        <dbReference type="ARBA" id="ARBA00023125"/>
    </source>
</evidence>
<feature type="domain" description="Zn(2)-C6 fungal-type" evidence="9">
    <location>
        <begin position="18"/>
        <end position="49"/>
    </location>
</feature>
<dbReference type="Gene3D" id="4.10.240.10">
    <property type="entry name" value="Zn(2)-C6 fungal-type DNA-binding domain"/>
    <property type="match status" value="1"/>
</dbReference>
<dbReference type="PROSITE" id="PS00463">
    <property type="entry name" value="ZN2_CY6_FUNGAL_1"/>
    <property type="match status" value="1"/>
</dbReference>
<dbReference type="STRING" id="857342.A0A2T3BFW3"/>
<dbReference type="PANTHER" id="PTHR31313">
    <property type="entry name" value="TY1 ENHANCER ACTIVATOR"/>
    <property type="match status" value="1"/>
</dbReference>
<comment type="subcellular location">
    <subcellularLocation>
        <location evidence="1">Nucleus</location>
    </subcellularLocation>
</comment>
<dbReference type="InterPro" id="IPR051615">
    <property type="entry name" value="Transcr_Regulatory_Elem"/>
</dbReference>
<dbReference type="GeneID" id="36571343"/>
<evidence type="ECO:0000256" key="8">
    <source>
        <dbReference type="SAM" id="MobiDB-lite"/>
    </source>
</evidence>
<dbReference type="GO" id="GO:0005634">
    <property type="term" value="C:nucleus"/>
    <property type="evidence" value="ECO:0007669"/>
    <property type="project" value="UniProtKB-SubCell"/>
</dbReference>
<keyword evidence="11" id="KW-1185">Reference proteome</keyword>
<evidence type="ECO:0000256" key="7">
    <source>
        <dbReference type="ARBA" id="ARBA00023242"/>
    </source>
</evidence>
<dbReference type="RefSeq" id="XP_024725789.1">
    <property type="nucleotide sequence ID" value="XM_024863262.1"/>
</dbReference>
<dbReference type="SMART" id="SM00066">
    <property type="entry name" value="GAL4"/>
    <property type="match status" value="1"/>
</dbReference>
<dbReference type="AlphaFoldDB" id="A0A2T3BFW3"/>
<dbReference type="EMBL" id="KZ679006">
    <property type="protein sequence ID" value="PSS28264.1"/>
    <property type="molecule type" value="Genomic_DNA"/>
</dbReference>
<feature type="region of interest" description="Disordered" evidence="8">
    <location>
        <begin position="549"/>
        <end position="572"/>
    </location>
</feature>
<feature type="compositionally biased region" description="Polar residues" evidence="8">
    <location>
        <begin position="62"/>
        <end position="85"/>
    </location>
</feature>
<evidence type="ECO:0000256" key="1">
    <source>
        <dbReference type="ARBA" id="ARBA00004123"/>
    </source>
</evidence>
<dbReference type="InParanoid" id="A0A2T3BFW3"/>
<evidence type="ECO:0000313" key="11">
    <source>
        <dbReference type="Proteomes" id="UP000241818"/>
    </source>
</evidence>
<accession>A0A2T3BFW3</accession>
<gene>
    <name evidence="10" type="ORF">M430DRAFT_15488</name>
</gene>
<keyword evidence="3" id="KW-0862">Zinc</keyword>
<keyword evidence="4" id="KW-0805">Transcription regulation</keyword>
<dbReference type="GO" id="GO:0003677">
    <property type="term" value="F:DNA binding"/>
    <property type="evidence" value="ECO:0007669"/>
    <property type="project" value="UniProtKB-KW"/>
</dbReference>
<keyword evidence="2" id="KW-0479">Metal-binding</keyword>
<dbReference type="CDD" id="cd00067">
    <property type="entry name" value="GAL4"/>
    <property type="match status" value="1"/>
</dbReference>
<dbReference type="GO" id="GO:0006351">
    <property type="term" value="P:DNA-templated transcription"/>
    <property type="evidence" value="ECO:0007669"/>
    <property type="project" value="InterPro"/>
</dbReference>
<dbReference type="OrthoDB" id="4161332at2759"/>
<evidence type="ECO:0000313" key="10">
    <source>
        <dbReference type="EMBL" id="PSS28264.1"/>
    </source>
</evidence>
<dbReference type="PANTHER" id="PTHR31313:SF78">
    <property type="entry name" value="TRANSCRIPTION FACTOR DOMAIN-CONTAINING PROTEIN"/>
    <property type="match status" value="1"/>
</dbReference>
<dbReference type="CDD" id="cd12148">
    <property type="entry name" value="fungal_TF_MHR"/>
    <property type="match status" value="1"/>
</dbReference>
<feature type="region of interest" description="Disordered" evidence="8">
    <location>
        <begin position="47"/>
        <end position="109"/>
    </location>
</feature>
<evidence type="ECO:0000259" key="9">
    <source>
        <dbReference type="PROSITE" id="PS50048"/>
    </source>
</evidence>